<dbReference type="EMBL" id="JABMIG020000020">
    <property type="protein sequence ID" value="KAL3802329.1"/>
    <property type="molecule type" value="Genomic_DNA"/>
</dbReference>
<comment type="caution">
    <text evidence="8">The sequence shown here is derived from an EMBL/GenBank/DDBJ whole genome shotgun (WGS) entry which is preliminary data.</text>
</comment>
<accession>A0ABD3QPJ8</accession>
<dbReference type="PANTHER" id="PTHR12841">
    <property type="entry name" value="PROTEIN UNC-50 HOMOLOG"/>
    <property type="match status" value="1"/>
</dbReference>
<feature type="non-terminal residue" evidence="8">
    <location>
        <position position="1"/>
    </location>
</feature>
<reference evidence="8 9" key="1">
    <citation type="journal article" date="2020" name="G3 (Bethesda)">
        <title>Improved Reference Genome for Cyclotella cryptica CCMP332, a Model for Cell Wall Morphogenesis, Salinity Adaptation, and Lipid Production in Diatoms (Bacillariophyta).</title>
        <authorList>
            <person name="Roberts W.R."/>
            <person name="Downey K.M."/>
            <person name="Ruck E.C."/>
            <person name="Traller J.C."/>
            <person name="Alverson A.J."/>
        </authorList>
    </citation>
    <scope>NUCLEOTIDE SEQUENCE [LARGE SCALE GENOMIC DNA]</scope>
    <source>
        <strain evidence="8 9">CCMP332</strain>
    </source>
</reference>
<evidence type="ECO:0000256" key="1">
    <source>
        <dbReference type="ARBA" id="ARBA00004141"/>
    </source>
</evidence>
<evidence type="ECO:0000256" key="7">
    <source>
        <dbReference type="SAM" id="Phobius"/>
    </source>
</evidence>
<dbReference type="Pfam" id="PF05216">
    <property type="entry name" value="UNC-50"/>
    <property type="match status" value="1"/>
</dbReference>
<evidence type="ECO:0000256" key="5">
    <source>
        <dbReference type="ARBA" id="ARBA00023136"/>
    </source>
</evidence>
<gene>
    <name evidence="8" type="ORF">HJC23_007154</name>
</gene>
<name>A0ABD3QPJ8_9STRA</name>
<evidence type="ECO:0000313" key="9">
    <source>
        <dbReference type="Proteomes" id="UP001516023"/>
    </source>
</evidence>
<evidence type="ECO:0000256" key="4">
    <source>
        <dbReference type="ARBA" id="ARBA00022989"/>
    </source>
</evidence>
<feature type="transmembrane region" description="Helical" evidence="7">
    <location>
        <begin position="228"/>
        <end position="253"/>
    </location>
</feature>
<dbReference type="PANTHER" id="PTHR12841:SF6">
    <property type="entry name" value="PROTEIN UNC-50 HOMOLOG"/>
    <property type="match status" value="1"/>
</dbReference>
<feature type="compositionally biased region" description="Polar residues" evidence="6">
    <location>
        <begin position="58"/>
        <end position="68"/>
    </location>
</feature>
<feature type="transmembrane region" description="Helical" evidence="7">
    <location>
        <begin position="265"/>
        <end position="287"/>
    </location>
</feature>
<protein>
    <recommendedName>
        <fullName evidence="10">UNC-50-like protein</fullName>
    </recommendedName>
</protein>
<keyword evidence="4 7" id="KW-1133">Transmembrane helix</keyword>
<proteinExistence type="inferred from homology"/>
<feature type="transmembrane region" description="Helical" evidence="7">
    <location>
        <begin position="153"/>
        <end position="172"/>
    </location>
</feature>
<evidence type="ECO:0000256" key="2">
    <source>
        <dbReference type="ARBA" id="ARBA00006293"/>
    </source>
</evidence>
<sequence length="336" mass="37723">TRYHHRISSDPQSTIPLQRIRRDNKEHDTVFPVFTVNNPMSSSGIIAANPMPAKPRPSKSSPLGGQSNLTIPTGHTNMLHLHSPSPSSNSHAALTTAITAQQYFQRMTDLQQMDLQSAIDQMRTLVSLYPQRVYKMAYYRKQTKNHWARDDPAFCFLQVLMIIASSITYGLAFRVSSLSAVIGFVLKSVLINWLGFGVVVSSLGRLIANQHLMTAERSSSHVKQNVEWLYAFDVHCNSFVPLFVILYGVQFFLLPVVLGSSLLSLGVANTLYAFAFGWYCYITHLGYRALPFLSNTEVFLFPIAAILALYVFNFVGYPFGLGWNASRIVAYVYFES</sequence>
<evidence type="ECO:0000313" key="8">
    <source>
        <dbReference type="EMBL" id="KAL3802329.1"/>
    </source>
</evidence>
<comment type="subcellular location">
    <subcellularLocation>
        <location evidence="1">Membrane</location>
        <topology evidence="1">Multi-pass membrane protein</topology>
    </subcellularLocation>
</comment>
<keyword evidence="9" id="KW-1185">Reference proteome</keyword>
<comment type="similarity">
    <text evidence="2">Belongs to the unc-50 family.</text>
</comment>
<feature type="transmembrane region" description="Helical" evidence="7">
    <location>
        <begin position="184"/>
        <end position="207"/>
    </location>
</feature>
<organism evidence="8 9">
    <name type="scientific">Cyclotella cryptica</name>
    <dbReference type="NCBI Taxonomy" id="29204"/>
    <lineage>
        <taxon>Eukaryota</taxon>
        <taxon>Sar</taxon>
        <taxon>Stramenopiles</taxon>
        <taxon>Ochrophyta</taxon>
        <taxon>Bacillariophyta</taxon>
        <taxon>Coscinodiscophyceae</taxon>
        <taxon>Thalassiosirophycidae</taxon>
        <taxon>Stephanodiscales</taxon>
        <taxon>Stephanodiscaceae</taxon>
        <taxon>Cyclotella</taxon>
    </lineage>
</organism>
<dbReference type="AlphaFoldDB" id="A0ABD3QPJ8"/>
<keyword evidence="3 7" id="KW-0812">Transmembrane</keyword>
<evidence type="ECO:0008006" key="10">
    <source>
        <dbReference type="Google" id="ProtNLM"/>
    </source>
</evidence>
<dbReference type="Proteomes" id="UP001516023">
    <property type="component" value="Unassembled WGS sequence"/>
</dbReference>
<dbReference type="GO" id="GO:0016020">
    <property type="term" value="C:membrane"/>
    <property type="evidence" value="ECO:0007669"/>
    <property type="project" value="UniProtKB-SubCell"/>
</dbReference>
<feature type="transmembrane region" description="Helical" evidence="7">
    <location>
        <begin position="299"/>
        <end position="319"/>
    </location>
</feature>
<evidence type="ECO:0000256" key="6">
    <source>
        <dbReference type="SAM" id="MobiDB-lite"/>
    </source>
</evidence>
<evidence type="ECO:0000256" key="3">
    <source>
        <dbReference type="ARBA" id="ARBA00022692"/>
    </source>
</evidence>
<feature type="region of interest" description="Disordered" evidence="6">
    <location>
        <begin position="47"/>
        <end position="68"/>
    </location>
</feature>
<dbReference type="InterPro" id="IPR007881">
    <property type="entry name" value="UNC-50"/>
</dbReference>
<keyword evidence="5 7" id="KW-0472">Membrane</keyword>